<dbReference type="GO" id="GO:0009166">
    <property type="term" value="P:nucleotide catabolic process"/>
    <property type="evidence" value="ECO:0007669"/>
    <property type="project" value="TreeGrafter"/>
</dbReference>
<dbReference type="SFLD" id="SFLDS00003">
    <property type="entry name" value="Haloacid_Dehalogenase"/>
    <property type="match status" value="1"/>
</dbReference>
<keyword evidence="2" id="KW-1185">Reference proteome</keyword>
<dbReference type="SFLD" id="SFLDG01129">
    <property type="entry name" value="C1.5:_HAD__Beta-PGM__Phosphata"/>
    <property type="match status" value="1"/>
</dbReference>
<dbReference type="Gene3D" id="1.10.150.450">
    <property type="match status" value="1"/>
</dbReference>
<proteinExistence type="predicted"/>
<dbReference type="GO" id="GO:0008252">
    <property type="term" value="F:nucleotidase activity"/>
    <property type="evidence" value="ECO:0007669"/>
    <property type="project" value="TreeGrafter"/>
</dbReference>
<dbReference type="STRING" id="109895.A0A507E8P5"/>
<reference evidence="1 2" key="1">
    <citation type="journal article" date="2019" name="Sci. Rep.">
        <title>Comparative genomics of chytrid fungi reveal insights into the obligate biotrophic and pathogenic lifestyle of Synchytrium endobioticum.</title>
        <authorList>
            <person name="van de Vossenberg B.T.L.H."/>
            <person name="Warris S."/>
            <person name="Nguyen H.D.T."/>
            <person name="van Gent-Pelzer M.P.E."/>
            <person name="Joly D.L."/>
            <person name="van de Geest H.C."/>
            <person name="Bonants P.J.M."/>
            <person name="Smith D.S."/>
            <person name="Levesque C.A."/>
            <person name="van der Lee T.A.J."/>
        </authorList>
    </citation>
    <scope>NUCLEOTIDE SEQUENCE [LARGE SCALE GENOMIC DNA]</scope>
    <source>
        <strain evidence="1 2">CBS 809.83</strain>
    </source>
</reference>
<dbReference type="InterPro" id="IPR010237">
    <property type="entry name" value="Pyr-5-nucltdase"/>
</dbReference>
<dbReference type="Proteomes" id="UP000318582">
    <property type="component" value="Unassembled WGS sequence"/>
</dbReference>
<accession>A0A507E8P5</accession>
<dbReference type="PANTHER" id="PTHR47438:SF1">
    <property type="entry name" value="PHOSPHATE METABOLISM PROTEIN 8-RELATED"/>
    <property type="match status" value="1"/>
</dbReference>
<dbReference type="SFLD" id="SFLDG01132">
    <property type="entry name" value="C1.5.3:_5'-Nucleotidase_Like"/>
    <property type="match status" value="1"/>
</dbReference>
<dbReference type="NCBIfam" id="TIGR01509">
    <property type="entry name" value="HAD-SF-IA-v3"/>
    <property type="match status" value="1"/>
</dbReference>
<dbReference type="InterPro" id="IPR036412">
    <property type="entry name" value="HAD-like_sf"/>
</dbReference>
<name>A0A507E8P5_9FUNG</name>
<sequence length="224" mass="25817">MSSSQPQRVFFFDIDNCLYPKSTGIFKDMGKRIHAYFKRMGFPDEEATELHHRYYTEYGLAIRGLVKHHDVDPLAYDKEVDQGIPLQDYLKKDDDLRAMLSSMKDVRKWAFTNAYKVHGNRVLEALGVADQFEGMSFCDYEVKDFKCKPQEEFYHIVMKAAGVTDPSLCYFVDDSAVNIDMAKKLGWTAVHVVGDDIVEGKHGDFQIHSVKDLPSVLPQFWEKN</sequence>
<dbReference type="PANTHER" id="PTHR47438">
    <property type="entry name" value="PHOSPHATE METABOLISM PROTEIN 8-RELATED"/>
    <property type="match status" value="1"/>
</dbReference>
<dbReference type="NCBIfam" id="TIGR01993">
    <property type="entry name" value="Pyr-5-nucltdase"/>
    <property type="match status" value="1"/>
</dbReference>
<dbReference type="AlphaFoldDB" id="A0A507E8P5"/>
<dbReference type="InterPro" id="IPR023214">
    <property type="entry name" value="HAD_sf"/>
</dbReference>
<organism evidence="1 2">
    <name type="scientific">Powellomyces hirtus</name>
    <dbReference type="NCBI Taxonomy" id="109895"/>
    <lineage>
        <taxon>Eukaryota</taxon>
        <taxon>Fungi</taxon>
        <taxon>Fungi incertae sedis</taxon>
        <taxon>Chytridiomycota</taxon>
        <taxon>Chytridiomycota incertae sedis</taxon>
        <taxon>Chytridiomycetes</taxon>
        <taxon>Spizellomycetales</taxon>
        <taxon>Powellomycetaceae</taxon>
        <taxon>Powellomyces</taxon>
    </lineage>
</organism>
<comment type="caution">
    <text evidence="1">The sequence shown here is derived from an EMBL/GenBank/DDBJ whole genome shotgun (WGS) entry which is preliminary data.</text>
</comment>
<dbReference type="Gene3D" id="3.40.50.1000">
    <property type="entry name" value="HAD superfamily/HAD-like"/>
    <property type="match status" value="1"/>
</dbReference>
<dbReference type="GO" id="GO:0006206">
    <property type="term" value="P:pyrimidine nucleobase metabolic process"/>
    <property type="evidence" value="ECO:0007669"/>
    <property type="project" value="TreeGrafter"/>
</dbReference>
<dbReference type="OrthoDB" id="1065058at2759"/>
<dbReference type="SUPFAM" id="SSF56784">
    <property type="entry name" value="HAD-like"/>
    <property type="match status" value="1"/>
</dbReference>
<dbReference type="InterPro" id="IPR006439">
    <property type="entry name" value="HAD-SF_hydro_IA"/>
</dbReference>
<dbReference type="EMBL" id="QEAQ01000024">
    <property type="protein sequence ID" value="TPX59508.1"/>
    <property type="molecule type" value="Genomic_DNA"/>
</dbReference>
<protein>
    <recommendedName>
        <fullName evidence="3">Pyrimidine 5'-nucleotidase</fullName>
    </recommendedName>
</protein>
<evidence type="ECO:0008006" key="3">
    <source>
        <dbReference type="Google" id="ProtNLM"/>
    </source>
</evidence>
<dbReference type="Pfam" id="PF00702">
    <property type="entry name" value="Hydrolase"/>
    <property type="match status" value="1"/>
</dbReference>
<dbReference type="InterPro" id="IPR052791">
    <property type="entry name" value="SSM1_domain"/>
</dbReference>
<evidence type="ECO:0000313" key="2">
    <source>
        <dbReference type="Proteomes" id="UP000318582"/>
    </source>
</evidence>
<evidence type="ECO:0000313" key="1">
    <source>
        <dbReference type="EMBL" id="TPX59508.1"/>
    </source>
</evidence>
<gene>
    <name evidence="1" type="ORF">PhCBS80983_g02388</name>
</gene>